<keyword evidence="4 7" id="KW-0812">Transmembrane</keyword>
<evidence type="ECO:0000259" key="8">
    <source>
        <dbReference type="Pfam" id="PF02397"/>
    </source>
</evidence>
<protein>
    <submittedName>
        <fullName evidence="9">Undecaprenyl-phosphate glucose phosphotransferase</fullName>
    </submittedName>
</protein>
<dbReference type="NCBIfam" id="TIGR03025">
    <property type="entry name" value="EPS_sugtrans"/>
    <property type="match status" value="1"/>
</dbReference>
<evidence type="ECO:0000256" key="6">
    <source>
        <dbReference type="ARBA" id="ARBA00023136"/>
    </source>
</evidence>
<feature type="transmembrane region" description="Helical" evidence="7">
    <location>
        <begin position="12"/>
        <end position="32"/>
    </location>
</feature>
<dbReference type="Pfam" id="PF13727">
    <property type="entry name" value="CoA_binding_3"/>
    <property type="match status" value="1"/>
</dbReference>
<dbReference type="STRING" id="1908236.BEN48_03065"/>
<keyword evidence="10" id="KW-1185">Reference proteome</keyword>
<dbReference type="Pfam" id="PF02397">
    <property type="entry name" value="Bac_transf"/>
    <property type="match status" value="1"/>
</dbReference>
<accession>A0A1G1SYQ9</accession>
<dbReference type="InterPro" id="IPR003362">
    <property type="entry name" value="Bact_transf"/>
</dbReference>
<evidence type="ECO:0000256" key="5">
    <source>
        <dbReference type="ARBA" id="ARBA00022989"/>
    </source>
</evidence>
<name>A0A1G1SYQ9_9BACT</name>
<dbReference type="Proteomes" id="UP000177791">
    <property type="component" value="Unassembled WGS sequence"/>
</dbReference>
<dbReference type="InterPro" id="IPR017475">
    <property type="entry name" value="EPS_sugar_tfrase"/>
</dbReference>
<keyword evidence="6 7" id="KW-0472">Membrane</keyword>
<reference evidence="9 10" key="1">
    <citation type="submission" date="2016-08" db="EMBL/GenBank/DDBJ databases">
        <title>Hymenobacter coccineus sp. nov., Hymenobacter lapidarius sp. nov. and Hymenobacter glacialis sp. nov., isolated from Antarctic soil.</title>
        <authorList>
            <person name="Sedlacek I."/>
            <person name="Kralova S."/>
            <person name="Kyrova K."/>
            <person name="Maslanova I."/>
            <person name="Stankova E."/>
            <person name="Vrbovska V."/>
            <person name="Nemec M."/>
            <person name="Bartak M."/>
            <person name="Svec P."/>
            <person name="Busse H.-J."/>
            <person name="Pantucek R."/>
        </authorList>
    </citation>
    <scope>NUCLEOTIDE SEQUENCE [LARGE SCALE GENOMIC DNA]</scope>
    <source>
        <strain evidence="9 10">CCM 8648</strain>
    </source>
</reference>
<dbReference type="GO" id="GO:0016020">
    <property type="term" value="C:membrane"/>
    <property type="evidence" value="ECO:0007669"/>
    <property type="project" value="UniProtKB-SubCell"/>
</dbReference>
<evidence type="ECO:0000256" key="7">
    <source>
        <dbReference type="SAM" id="Phobius"/>
    </source>
</evidence>
<dbReference type="OrthoDB" id="9808602at2"/>
<organism evidence="9 10">
    <name type="scientific">Hymenobacter glacialis</name>
    <dbReference type="NCBI Taxonomy" id="1908236"/>
    <lineage>
        <taxon>Bacteria</taxon>
        <taxon>Pseudomonadati</taxon>
        <taxon>Bacteroidota</taxon>
        <taxon>Cytophagia</taxon>
        <taxon>Cytophagales</taxon>
        <taxon>Hymenobacteraceae</taxon>
        <taxon>Hymenobacter</taxon>
    </lineage>
</organism>
<feature type="transmembrane region" description="Helical" evidence="7">
    <location>
        <begin position="44"/>
        <end position="61"/>
    </location>
</feature>
<proteinExistence type="inferred from homology"/>
<gene>
    <name evidence="9" type="ORF">BEN48_03065</name>
</gene>
<keyword evidence="3" id="KW-0808">Transferase</keyword>
<evidence type="ECO:0000256" key="2">
    <source>
        <dbReference type="ARBA" id="ARBA00006464"/>
    </source>
</evidence>
<feature type="transmembrane region" description="Helical" evidence="7">
    <location>
        <begin position="108"/>
        <end position="134"/>
    </location>
</feature>
<evidence type="ECO:0000313" key="9">
    <source>
        <dbReference type="EMBL" id="OGX83765.1"/>
    </source>
</evidence>
<dbReference type="PANTHER" id="PTHR30576">
    <property type="entry name" value="COLANIC BIOSYNTHESIS UDP-GLUCOSE LIPID CARRIER TRANSFERASE"/>
    <property type="match status" value="1"/>
</dbReference>
<sequence length="464" mass="53659">MNRRFLKFQQILFVVLDLFILNLILFTTQTSIDEAPGSSLVTTHTFYWSLLNLLWLTMAGLGRIYAYQELTSFRSFTKSTFGGYFIWAFFVMVMAFVFNGFFPLPQVFLYSAILYFAEGLLFNRLLFLAIRLWVSNKAYFHRRIIILGYNSLSRKLAAHLAIEEPNARIVGFIDETGNVPKVSSMPVFSGISNTMHIAGMQNITEIFSTVMPEDNNEIYQLMKQADKALIRFRIVPNFASVINRPVHMDYIRDIPILSERKEPLEEVINRVQKRIFDIAISSVAIVFVLSWLAPLLSLIIYATSPGPVFFAQWRNGKNNRPFRCFKFRSMAVSSESDSRQATRNDVRVTSIGRFMRKTSLDEFPQFINVLLGNMSIVGPRPHMLEHTKRFSAQEEHYMVRQFAKPGITGWAQTNGYRGEITDVKQIQKRVQYDLWYLENWSLALDLKITFLTIYNGLKGDSKAY</sequence>
<evidence type="ECO:0000256" key="4">
    <source>
        <dbReference type="ARBA" id="ARBA00022692"/>
    </source>
</evidence>
<dbReference type="EMBL" id="MDZC01000079">
    <property type="protein sequence ID" value="OGX83765.1"/>
    <property type="molecule type" value="Genomic_DNA"/>
</dbReference>
<dbReference type="Gene3D" id="3.40.50.720">
    <property type="entry name" value="NAD(P)-binding Rossmann-like Domain"/>
    <property type="match status" value="1"/>
</dbReference>
<dbReference type="GO" id="GO:0016780">
    <property type="term" value="F:phosphotransferase activity, for other substituted phosphate groups"/>
    <property type="evidence" value="ECO:0007669"/>
    <property type="project" value="TreeGrafter"/>
</dbReference>
<evidence type="ECO:0000313" key="10">
    <source>
        <dbReference type="Proteomes" id="UP000177791"/>
    </source>
</evidence>
<dbReference type="AlphaFoldDB" id="A0A1G1SYQ9"/>
<evidence type="ECO:0000256" key="1">
    <source>
        <dbReference type="ARBA" id="ARBA00004141"/>
    </source>
</evidence>
<comment type="similarity">
    <text evidence="2">Belongs to the bacterial sugar transferase family.</text>
</comment>
<feature type="domain" description="Bacterial sugar transferase" evidence="8">
    <location>
        <begin position="273"/>
        <end position="456"/>
    </location>
</feature>
<comment type="caution">
    <text evidence="9">The sequence shown here is derived from an EMBL/GenBank/DDBJ whole genome shotgun (WGS) entry which is preliminary data.</text>
</comment>
<keyword evidence="5 7" id="KW-1133">Transmembrane helix</keyword>
<comment type="subcellular location">
    <subcellularLocation>
        <location evidence="1">Membrane</location>
        <topology evidence="1">Multi-pass membrane protein</topology>
    </subcellularLocation>
</comment>
<feature type="transmembrane region" description="Helical" evidence="7">
    <location>
        <begin position="81"/>
        <end position="102"/>
    </location>
</feature>
<feature type="transmembrane region" description="Helical" evidence="7">
    <location>
        <begin position="278"/>
        <end position="302"/>
    </location>
</feature>
<dbReference type="PANTHER" id="PTHR30576:SF0">
    <property type="entry name" value="UNDECAPRENYL-PHOSPHATE N-ACETYLGALACTOSAMINYL 1-PHOSPHATE TRANSFERASE-RELATED"/>
    <property type="match status" value="1"/>
</dbReference>
<evidence type="ECO:0000256" key="3">
    <source>
        <dbReference type="ARBA" id="ARBA00022679"/>
    </source>
</evidence>